<evidence type="ECO:0000313" key="14">
    <source>
        <dbReference type="EMBL" id="KAK7295487.1"/>
    </source>
</evidence>
<evidence type="ECO:0000313" key="13">
    <source>
        <dbReference type="EMBL" id="KAK7295479.1"/>
    </source>
</evidence>
<evidence type="ECO:0000256" key="3">
    <source>
        <dbReference type="ARBA" id="ARBA00022679"/>
    </source>
</evidence>
<organism evidence="13 16">
    <name type="scientific">Clitoria ternatea</name>
    <name type="common">Butterfly pea</name>
    <dbReference type="NCBI Taxonomy" id="43366"/>
    <lineage>
        <taxon>Eukaryota</taxon>
        <taxon>Viridiplantae</taxon>
        <taxon>Streptophyta</taxon>
        <taxon>Embryophyta</taxon>
        <taxon>Tracheophyta</taxon>
        <taxon>Spermatophyta</taxon>
        <taxon>Magnoliopsida</taxon>
        <taxon>eudicotyledons</taxon>
        <taxon>Gunneridae</taxon>
        <taxon>Pentapetalae</taxon>
        <taxon>rosids</taxon>
        <taxon>fabids</taxon>
        <taxon>Fabales</taxon>
        <taxon>Fabaceae</taxon>
        <taxon>Papilionoideae</taxon>
        <taxon>50 kb inversion clade</taxon>
        <taxon>NPAAA clade</taxon>
        <taxon>indigoferoid/millettioid clade</taxon>
        <taxon>Phaseoleae</taxon>
        <taxon>Clitoria</taxon>
    </lineage>
</organism>
<dbReference type="EMBL" id="JAYKXN010000004">
    <property type="protein sequence ID" value="KAK7295495.1"/>
    <property type="molecule type" value="Genomic_DNA"/>
</dbReference>
<feature type="domain" description="Malectin-like" evidence="12">
    <location>
        <begin position="27"/>
        <end position="306"/>
    </location>
</feature>
<dbReference type="Gene3D" id="2.60.120.430">
    <property type="entry name" value="Galactose-binding lectin"/>
    <property type="match status" value="2"/>
</dbReference>
<keyword evidence="2" id="KW-0418">Kinase</keyword>
<evidence type="ECO:0000256" key="7">
    <source>
        <dbReference type="ARBA" id="ARBA00022840"/>
    </source>
</evidence>
<proteinExistence type="predicted"/>
<keyword evidence="3" id="KW-0808">Transferase</keyword>
<comment type="caution">
    <text evidence="13">The sequence shown here is derived from an EMBL/GenBank/DDBJ whole genome shotgun (WGS) entry which is preliminary data.</text>
</comment>
<evidence type="ECO:0000256" key="4">
    <source>
        <dbReference type="ARBA" id="ARBA00022692"/>
    </source>
</evidence>
<dbReference type="Pfam" id="PF12819">
    <property type="entry name" value="Malectin_like"/>
    <property type="match status" value="1"/>
</dbReference>
<dbReference type="GO" id="GO:0005524">
    <property type="term" value="F:ATP binding"/>
    <property type="evidence" value="ECO:0007669"/>
    <property type="project" value="UniProtKB-KW"/>
</dbReference>
<keyword evidence="5 11" id="KW-0732">Signal</keyword>
<accession>A0AAN9JDV7</accession>
<dbReference type="PANTHER" id="PTHR34590">
    <property type="entry name" value="OS03G0124300 PROTEIN-RELATED"/>
    <property type="match status" value="1"/>
</dbReference>
<keyword evidence="4" id="KW-0812">Transmembrane</keyword>
<evidence type="ECO:0000313" key="15">
    <source>
        <dbReference type="EMBL" id="KAK7295495.1"/>
    </source>
</evidence>
<evidence type="ECO:0000256" key="1">
    <source>
        <dbReference type="ARBA" id="ARBA00004479"/>
    </source>
</evidence>
<evidence type="ECO:0000256" key="5">
    <source>
        <dbReference type="ARBA" id="ARBA00022729"/>
    </source>
</evidence>
<dbReference type="AlphaFoldDB" id="A0AAN9JDV7"/>
<keyword evidence="7" id="KW-0067">ATP-binding</keyword>
<keyword evidence="6" id="KW-0547">Nucleotide-binding</keyword>
<evidence type="ECO:0000256" key="11">
    <source>
        <dbReference type="SAM" id="SignalP"/>
    </source>
</evidence>
<evidence type="ECO:0000256" key="2">
    <source>
        <dbReference type="ARBA" id="ARBA00022527"/>
    </source>
</evidence>
<feature type="chain" id="PRO_5044711248" description="Malectin-like domain-containing protein" evidence="11">
    <location>
        <begin position="17"/>
        <end position="310"/>
    </location>
</feature>
<protein>
    <recommendedName>
        <fullName evidence="12">Malectin-like domain-containing protein</fullName>
    </recommendedName>
</protein>
<evidence type="ECO:0000256" key="9">
    <source>
        <dbReference type="ARBA" id="ARBA00023136"/>
    </source>
</evidence>
<evidence type="ECO:0000259" key="12">
    <source>
        <dbReference type="Pfam" id="PF12819"/>
    </source>
</evidence>
<dbReference type="GO" id="GO:0016020">
    <property type="term" value="C:membrane"/>
    <property type="evidence" value="ECO:0007669"/>
    <property type="project" value="UniProtKB-SubCell"/>
</dbReference>
<evidence type="ECO:0000256" key="8">
    <source>
        <dbReference type="ARBA" id="ARBA00022989"/>
    </source>
</evidence>
<evidence type="ECO:0000313" key="16">
    <source>
        <dbReference type="Proteomes" id="UP001359559"/>
    </source>
</evidence>
<keyword evidence="9" id="KW-0472">Membrane</keyword>
<keyword evidence="2" id="KW-0723">Serine/threonine-protein kinase</keyword>
<keyword evidence="8" id="KW-1133">Transmembrane helix</keyword>
<dbReference type="EMBL" id="JAYKXN010000004">
    <property type="protein sequence ID" value="KAK7295479.1"/>
    <property type="molecule type" value="Genomic_DNA"/>
</dbReference>
<reference evidence="13 16" key="1">
    <citation type="submission" date="2024-01" db="EMBL/GenBank/DDBJ databases">
        <title>The genomes of 5 underutilized Papilionoideae crops provide insights into root nodulation and disease resistance.</title>
        <authorList>
            <person name="Yuan L."/>
        </authorList>
    </citation>
    <scope>NUCLEOTIDE SEQUENCE [LARGE SCALE GENOMIC DNA]</scope>
    <source>
        <strain evidence="13">LY-2023</strain>
        <tissue evidence="13">Leaf</tissue>
    </source>
</reference>
<comment type="subcellular location">
    <subcellularLocation>
        <location evidence="1">Membrane</location>
        <topology evidence="1">Single-pass type I membrane protein</topology>
    </subcellularLocation>
</comment>
<keyword evidence="10" id="KW-0325">Glycoprotein</keyword>
<name>A0AAN9JDV7_CLITE</name>
<gene>
    <name evidence="13" type="ORF">RJT34_18388</name>
    <name evidence="14" type="ORF">RJT34_18396</name>
    <name evidence="15" type="ORF">RJT34_18404</name>
</gene>
<feature type="signal peptide" evidence="11">
    <location>
        <begin position="1"/>
        <end position="16"/>
    </location>
</feature>
<dbReference type="InterPro" id="IPR045272">
    <property type="entry name" value="ANXUR1/2-like"/>
</dbReference>
<dbReference type="InterPro" id="IPR024788">
    <property type="entry name" value="Malectin-like_Carb-bd_dom"/>
</dbReference>
<dbReference type="GO" id="GO:0004714">
    <property type="term" value="F:transmembrane receptor protein tyrosine kinase activity"/>
    <property type="evidence" value="ECO:0007669"/>
    <property type="project" value="InterPro"/>
</dbReference>
<evidence type="ECO:0000256" key="6">
    <source>
        <dbReference type="ARBA" id="ARBA00022741"/>
    </source>
</evidence>
<dbReference type="Proteomes" id="UP001359559">
    <property type="component" value="Unassembled WGS sequence"/>
</dbReference>
<dbReference type="EMBL" id="JAYKXN010000004">
    <property type="protein sequence ID" value="KAK7295487.1"/>
    <property type="molecule type" value="Genomic_DNA"/>
</dbReference>
<sequence>MFFSILHLLLSQKVKSYDPVDNLAVNCGNKGNTNPRNRNWVGDVDSNTILFSLIEQSSVEANAPTPIPPNVEQIPFDSARLSQSQFTYSFHVVTNGPKFLRLHFYPTWYANFVPYNSLFSVKAGNFTLLKDFNASLWVDDKHQTITKEYCINIDSGERLNVSFLPTTSHSDVYAFINGIEIVSMPAFLYYTNLTNDLDPGKFKVVGHGTTPYRILSGQALDTVYRVNVGEKQVPPGEDTGMFRNWEVDYPGYLMKEYPQSISSDYTRQPIYKDNVAPNYTAPANVYLDARSYGRDATEDYNVTWEFQVDS</sequence>
<keyword evidence="16" id="KW-1185">Reference proteome</keyword>
<dbReference type="GO" id="GO:0004674">
    <property type="term" value="F:protein serine/threonine kinase activity"/>
    <property type="evidence" value="ECO:0007669"/>
    <property type="project" value="UniProtKB-KW"/>
</dbReference>
<dbReference type="FunFam" id="2.60.120.430:FF:000003">
    <property type="entry name" value="FERONIA receptor-like kinase"/>
    <property type="match status" value="1"/>
</dbReference>
<dbReference type="PANTHER" id="PTHR34590:SF15">
    <property type="entry name" value="PROTEIN KINASE DOMAIN-CONTAINING PROTEIN"/>
    <property type="match status" value="1"/>
</dbReference>
<evidence type="ECO:0000256" key="10">
    <source>
        <dbReference type="ARBA" id="ARBA00023180"/>
    </source>
</evidence>